<keyword evidence="7" id="KW-1185">Reference proteome</keyword>
<evidence type="ECO:0000256" key="4">
    <source>
        <dbReference type="ARBA" id="ARBA00022840"/>
    </source>
</evidence>
<dbReference type="EMBL" id="CP101988">
    <property type="protein sequence ID" value="UUI76397.1"/>
    <property type="molecule type" value="Genomic_DNA"/>
</dbReference>
<reference evidence="6 7" key="1">
    <citation type="submission" date="2022-07" db="EMBL/GenBank/DDBJ databases">
        <title>Novel species in genus cellulomonas.</title>
        <authorList>
            <person name="Ye L."/>
        </authorList>
    </citation>
    <scope>NUCLEOTIDE SEQUENCE [LARGE SCALE GENOMIC DNA]</scope>
    <source>
        <strain evidence="7">zg-Y338</strain>
    </source>
</reference>
<dbReference type="GO" id="GO:0005524">
    <property type="term" value="F:ATP binding"/>
    <property type="evidence" value="ECO:0007669"/>
    <property type="project" value="UniProtKB-KW"/>
</dbReference>
<proteinExistence type="inferred from homology"/>
<keyword evidence="2" id="KW-0813">Transport</keyword>
<dbReference type="Pfam" id="PF00005">
    <property type="entry name" value="ABC_tran"/>
    <property type="match status" value="2"/>
</dbReference>
<dbReference type="Proteomes" id="UP001316189">
    <property type="component" value="Chromosome"/>
</dbReference>
<protein>
    <submittedName>
        <fullName evidence="6">Energy-coupling factor ABC transporter ATP-binding protein</fullName>
    </submittedName>
</protein>
<dbReference type="PANTHER" id="PTHR43553:SF24">
    <property type="entry name" value="ENERGY-COUPLING FACTOR TRANSPORTER ATP-BINDING PROTEIN ECFA1"/>
    <property type="match status" value="1"/>
</dbReference>
<sequence length="541" mass="55961">MIRVRGLAVRYPRAARPVLDGLDLDVGPGEHVLLLGPSGAGKSTVLRVLAGIVPQSIGAQADGQARVAGLEVLGPGPVVDVPTLAMRVGTLTQDPVDQLVLPTVLDEVAFPLENRRAPRHEIGPRVERALRLVGAGGLIGRRTSELSGGEGQRVALAATLVADPHVLLLDEPTALLDPVGTRQVAAAARAAAQGRASVLVEHRLDEIGALPPRVVVLDERGRVRVDGPTRVVLDERPEELVGLGCWLPATAELRAAGFDSPARVAAAARRGPRAAAARPGEVVLEARSVEVRRAGRVVVGPVDLTVRGGTVTAVVGVNGSGKSSLLLALAGLLPCEGTVAGGSVGMAFQHPEHQLLTRSVRAELAYGPRAAGRVDALSVADRALSDLDLRGLAEQDPFRLSGGQQRRVSLAAMTVCDHDVLLADEPTFGQDRSTWGLVAAALRGLAEEGRGVVLVTHDLRLVGSLADEVVMLGGGRVLAAGPPDRVLSDEPLLDRAGLALPPVLGAWRASGAALRDFLDALDAGVRASSALRGPAASAVPR</sequence>
<dbReference type="InterPro" id="IPR003593">
    <property type="entry name" value="AAA+_ATPase"/>
</dbReference>
<evidence type="ECO:0000256" key="3">
    <source>
        <dbReference type="ARBA" id="ARBA00022741"/>
    </source>
</evidence>
<dbReference type="InterPro" id="IPR015856">
    <property type="entry name" value="ABC_transpr_CbiO/EcfA_su"/>
</dbReference>
<evidence type="ECO:0000313" key="6">
    <source>
        <dbReference type="EMBL" id="UUI76397.1"/>
    </source>
</evidence>
<evidence type="ECO:0000313" key="7">
    <source>
        <dbReference type="Proteomes" id="UP001316189"/>
    </source>
</evidence>
<dbReference type="PROSITE" id="PS00211">
    <property type="entry name" value="ABC_TRANSPORTER_1"/>
    <property type="match status" value="1"/>
</dbReference>
<dbReference type="InterPro" id="IPR003439">
    <property type="entry name" value="ABC_transporter-like_ATP-bd"/>
</dbReference>
<dbReference type="SUPFAM" id="SSF52540">
    <property type="entry name" value="P-loop containing nucleoside triphosphate hydrolases"/>
    <property type="match status" value="2"/>
</dbReference>
<comment type="similarity">
    <text evidence="1">Belongs to the ABC transporter superfamily.</text>
</comment>
<dbReference type="InterPro" id="IPR017871">
    <property type="entry name" value="ABC_transporter-like_CS"/>
</dbReference>
<feature type="domain" description="ABC transporter" evidence="5">
    <location>
        <begin position="2"/>
        <end position="244"/>
    </location>
</feature>
<dbReference type="InterPro" id="IPR027417">
    <property type="entry name" value="P-loop_NTPase"/>
</dbReference>
<evidence type="ECO:0000256" key="1">
    <source>
        <dbReference type="ARBA" id="ARBA00005417"/>
    </source>
</evidence>
<keyword evidence="4 6" id="KW-0067">ATP-binding</keyword>
<dbReference type="SMART" id="SM00382">
    <property type="entry name" value="AAA"/>
    <property type="match status" value="2"/>
</dbReference>
<evidence type="ECO:0000256" key="2">
    <source>
        <dbReference type="ARBA" id="ARBA00022448"/>
    </source>
</evidence>
<name>A0ABY5L0U0_9CELL</name>
<dbReference type="PANTHER" id="PTHR43553">
    <property type="entry name" value="HEAVY METAL TRANSPORTER"/>
    <property type="match status" value="1"/>
</dbReference>
<dbReference type="CDD" id="cd03225">
    <property type="entry name" value="ABC_cobalt_CbiO_domain1"/>
    <property type="match status" value="2"/>
</dbReference>
<dbReference type="RefSeq" id="WP_256813802.1">
    <property type="nucleotide sequence ID" value="NZ_CP101988.1"/>
</dbReference>
<dbReference type="InterPro" id="IPR050095">
    <property type="entry name" value="ECF_ABC_transporter_ATP-bd"/>
</dbReference>
<feature type="domain" description="ABC transporter" evidence="5">
    <location>
        <begin position="284"/>
        <end position="499"/>
    </location>
</feature>
<accession>A0ABY5L0U0</accession>
<dbReference type="PROSITE" id="PS50893">
    <property type="entry name" value="ABC_TRANSPORTER_2"/>
    <property type="match status" value="2"/>
</dbReference>
<evidence type="ECO:0000259" key="5">
    <source>
        <dbReference type="PROSITE" id="PS50893"/>
    </source>
</evidence>
<organism evidence="6 7">
    <name type="scientific">Cellulomonas chengniuliangii</name>
    <dbReference type="NCBI Taxonomy" id="2968084"/>
    <lineage>
        <taxon>Bacteria</taxon>
        <taxon>Bacillati</taxon>
        <taxon>Actinomycetota</taxon>
        <taxon>Actinomycetes</taxon>
        <taxon>Micrococcales</taxon>
        <taxon>Cellulomonadaceae</taxon>
        <taxon>Cellulomonas</taxon>
    </lineage>
</organism>
<dbReference type="Gene3D" id="3.40.50.300">
    <property type="entry name" value="P-loop containing nucleotide triphosphate hydrolases"/>
    <property type="match status" value="2"/>
</dbReference>
<keyword evidence="3" id="KW-0547">Nucleotide-binding</keyword>
<gene>
    <name evidence="6" type="ORF">NP064_05745</name>
</gene>